<reference evidence="2 3" key="1">
    <citation type="journal article" date="2016" name="Nat. Commun.">
        <title>Thousands of microbial genomes shed light on interconnected biogeochemical processes in an aquifer system.</title>
        <authorList>
            <person name="Anantharaman K."/>
            <person name="Brown C.T."/>
            <person name="Hug L.A."/>
            <person name="Sharon I."/>
            <person name="Castelle C.J."/>
            <person name="Probst A.J."/>
            <person name="Thomas B.C."/>
            <person name="Singh A."/>
            <person name="Wilkins M.J."/>
            <person name="Karaoz U."/>
            <person name="Brodie E.L."/>
            <person name="Williams K.H."/>
            <person name="Hubbard S.S."/>
            <person name="Banfield J.F."/>
        </authorList>
    </citation>
    <scope>NUCLEOTIDE SEQUENCE [LARGE SCALE GENOMIC DNA]</scope>
</reference>
<dbReference type="STRING" id="1798373.A2154_04640"/>
<accession>A0A1F5Z8U3</accession>
<dbReference type="SUPFAM" id="SSF53335">
    <property type="entry name" value="S-adenosyl-L-methionine-dependent methyltransferases"/>
    <property type="match status" value="1"/>
</dbReference>
<dbReference type="Proteomes" id="UP000176854">
    <property type="component" value="Unassembled WGS sequence"/>
</dbReference>
<proteinExistence type="predicted"/>
<dbReference type="AlphaFoldDB" id="A0A1F5Z8U3"/>
<evidence type="ECO:0000313" key="3">
    <source>
        <dbReference type="Proteomes" id="UP000176854"/>
    </source>
</evidence>
<evidence type="ECO:0000313" key="2">
    <source>
        <dbReference type="EMBL" id="OGG08889.1"/>
    </source>
</evidence>
<dbReference type="Gene3D" id="3.40.50.150">
    <property type="entry name" value="Vaccinia Virus protein VP39"/>
    <property type="match status" value="1"/>
</dbReference>
<dbReference type="InterPro" id="IPR013216">
    <property type="entry name" value="Methyltransf_11"/>
</dbReference>
<dbReference type="InterPro" id="IPR029063">
    <property type="entry name" value="SAM-dependent_MTases_sf"/>
</dbReference>
<sequence>MSEVKKGIGHKVELTDHLLFTPLSVTKDELLVVSPQGSIRSSQTYNDQVLERFPLLVDFTIEDLKDLLYEQILPAGPILEIGCGSGVLIETLRKSGYPAYGIEILDTFGDIWRARNIDQFCFIGNAENMPGVNNGFTLIITRAFWDSAFGTVEEGGLNNPFEIFKEMKRVLKTGGVFIPLAERGHEDNLELYANKIGFKGLVKSNKVFGYIKADS</sequence>
<dbReference type="GO" id="GO:0008757">
    <property type="term" value="F:S-adenosylmethionine-dependent methyltransferase activity"/>
    <property type="evidence" value="ECO:0007669"/>
    <property type="project" value="InterPro"/>
</dbReference>
<dbReference type="CDD" id="cd02440">
    <property type="entry name" value="AdoMet_MTases"/>
    <property type="match status" value="1"/>
</dbReference>
<protein>
    <recommendedName>
        <fullName evidence="1">Methyltransferase type 11 domain-containing protein</fullName>
    </recommendedName>
</protein>
<comment type="caution">
    <text evidence="2">The sequence shown here is derived from an EMBL/GenBank/DDBJ whole genome shotgun (WGS) entry which is preliminary data.</text>
</comment>
<evidence type="ECO:0000259" key="1">
    <source>
        <dbReference type="Pfam" id="PF08241"/>
    </source>
</evidence>
<feature type="domain" description="Methyltransferase type 11" evidence="1">
    <location>
        <begin position="79"/>
        <end position="178"/>
    </location>
</feature>
<organism evidence="2 3">
    <name type="scientific">Candidatus Gottesmanbacteria bacterium RBG_16_43_7</name>
    <dbReference type="NCBI Taxonomy" id="1798373"/>
    <lineage>
        <taxon>Bacteria</taxon>
        <taxon>Candidatus Gottesmaniibacteriota</taxon>
    </lineage>
</organism>
<gene>
    <name evidence="2" type="ORF">A2154_04640</name>
</gene>
<dbReference type="Pfam" id="PF08241">
    <property type="entry name" value="Methyltransf_11"/>
    <property type="match status" value="1"/>
</dbReference>
<dbReference type="EMBL" id="MFJC01000041">
    <property type="protein sequence ID" value="OGG08889.1"/>
    <property type="molecule type" value="Genomic_DNA"/>
</dbReference>
<name>A0A1F5Z8U3_9BACT</name>